<keyword evidence="1" id="KW-0472">Membrane</keyword>
<protein>
    <submittedName>
        <fullName evidence="3">VanZ family protein</fullName>
    </submittedName>
</protein>
<sequence length="87" mass="9929">MLLFIPLGFALPILFSKIKIKHIILIGFLTSLTIEVVQAIAGYFIGYNYRSFDIDDLIMNSFGTIIGLLIFKVLFKFLKNNQLLSEK</sequence>
<organism evidence="3 4">
    <name type="scientific">Peribacillus frigoritolerans</name>
    <dbReference type="NCBI Taxonomy" id="450367"/>
    <lineage>
        <taxon>Bacteria</taxon>
        <taxon>Bacillati</taxon>
        <taxon>Bacillota</taxon>
        <taxon>Bacilli</taxon>
        <taxon>Bacillales</taxon>
        <taxon>Bacillaceae</taxon>
        <taxon>Peribacillus</taxon>
    </lineage>
</organism>
<dbReference type="EMBL" id="JAGTPW010000016">
    <property type="protein sequence ID" value="MBR8644771.1"/>
    <property type="molecule type" value="Genomic_DNA"/>
</dbReference>
<keyword evidence="1" id="KW-1133">Transmembrane helix</keyword>
<reference evidence="3" key="1">
    <citation type="submission" date="2021-04" db="EMBL/GenBank/DDBJ databases">
        <title>Whole genome sequencing of Enterococci isolates from hospitalized patients.</title>
        <authorList>
            <person name="Ogoti B.M."/>
            <person name="Onyambu F.G."/>
        </authorList>
    </citation>
    <scope>NUCLEOTIDE SEQUENCE</scope>
    <source>
        <strain evidence="3">242</strain>
    </source>
</reference>
<evidence type="ECO:0000259" key="2">
    <source>
        <dbReference type="Pfam" id="PF04892"/>
    </source>
</evidence>
<comment type="caution">
    <text evidence="3">The sequence shown here is derived from an EMBL/GenBank/DDBJ whole genome shotgun (WGS) entry which is preliminary data.</text>
</comment>
<name>A0A941FJV7_9BACI</name>
<feature type="transmembrane region" description="Helical" evidence="1">
    <location>
        <begin position="57"/>
        <end position="78"/>
    </location>
</feature>
<evidence type="ECO:0000256" key="1">
    <source>
        <dbReference type="SAM" id="Phobius"/>
    </source>
</evidence>
<keyword evidence="1" id="KW-0812">Transmembrane</keyword>
<dbReference type="Pfam" id="PF04892">
    <property type="entry name" value="VanZ"/>
    <property type="match status" value="1"/>
</dbReference>
<feature type="domain" description="VanZ-like" evidence="2">
    <location>
        <begin position="2"/>
        <end position="74"/>
    </location>
</feature>
<gene>
    <name evidence="3" type="ORF">KEH51_11060</name>
</gene>
<dbReference type="Proteomes" id="UP000680045">
    <property type="component" value="Unassembled WGS sequence"/>
</dbReference>
<dbReference type="PANTHER" id="PTHR36834">
    <property type="entry name" value="MEMBRANE PROTEIN-RELATED"/>
    <property type="match status" value="1"/>
</dbReference>
<evidence type="ECO:0000313" key="4">
    <source>
        <dbReference type="Proteomes" id="UP000680045"/>
    </source>
</evidence>
<evidence type="ECO:0000313" key="3">
    <source>
        <dbReference type="EMBL" id="MBR8644771.1"/>
    </source>
</evidence>
<dbReference type="InterPro" id="IPR053150">
    <property type="entry name" value="Teicoplanin_resist-assoc"/>
</dbReference>
<feature type="transmembrane region" description="Helical" evidence="1">
    <location>
        <begin position="23"/>
        <end position="45"/>
    </location>
</feature>
<dbReference type="AlphaFoldDB" id="A0A941FJV7"/>
<dbReference type="PANTHER" id="PTHR36834:SF2">
    <property type="entry name" value="MEMBRANE PROTEIN"/>
    <property type="match status" value="1"/>
</dbReference>
<accession>A0A941FJV7</accession>
<proteinExistence type="predicted"/>
<dbReference type="InterPro" id="IPR006976">
    <property type="entry name" value="VanZ-like"/>
</dbReference>